<proteinExistence type="predicted"/>
<sequence>MEATRAGTKSRWRLVAGVALKQLDHRQPSRQGRRTAVADCARSIEGRRGCGAARFGRGRSGTAGGVTATVSGSEVACEETRSTWYRRCRSKPRQMQTQMQGKNEQEEEEGGGGGGGGGGSAGAVCRWRHRTGEGRVKCALEIGEGEGSRSGLGELGWLDSIQFY</sequence>
<reference evidence="2 3" key="1">
    <citation type="journal article" date="2014" name="PLoS ONE">
        <title>Global Analysis of Gene Expression Profiles in Physic Nut (Jatropha curcas L.) Seedlings Exposed to Salt Stress.</title>
        <authorList>
            <person name="Zhang L."/>
            <person name="Zhang C."/>
            <person name="Wu P."/>
            <person name="Chen Y."/>
            <person name="Li M."/>
            <person name="Jiang H."/>
            <person name="Wu G."/>
        </authorList>
    </citation>
    <scope>NUCLEOTIDE SEQUENCE [LARGE SCALE GENOMIC DNA]</scope>
    <source>
        <strain evidence="3">cv. GZQX0401</strain>
        <tissue evidence="2">Young leaves</tissue>
    </source>
</reference>
<dbReference type="Proteomes" id="UP000027138">
    <property type="component" value="Unassembled WGS sequence"/>
</dbReference>
<protein>
    <submittedName>
        <fullName evidence="2">Uncharacterized protein</fullName>
    </submittedName>
</protein>
<evidence type="ECO:0000256" key="1">
    <source>
        <dbReference type="SAM" id="MobiDB-lite"/>
    </source>
</evidence>
<evidence type="ECO:0000313" key="2">
    <source>
        <dbReference type="EMBL" id="KDP37904.1"/>
    </source>
</evidence>
<evidence type="ECO:0000313" key="3">
    <source>
        <dbReference type="Proteomes" id="UP000027138"/>
    </source>
</evidence>
<accession>A0A067L1B5</accession>
<dbReference type="EMBL" id="KK914373">
    <property type="protein sequence ID" value="KDP37904.1"/>
    <property type="molecule type" value="Genomic_DNA"/>
</dbReference>
<organism evidence="2 3">
    <name type="scientific">Jatropha curcas</name>
    <name type="common">Barbados nut</name>
    <dbReference type="NCBI Taxonomy" id="180498"/>
    <lineage>
        <taxon>Eukaryota</taxon>
        <taxon>Viridiplantae</taxon>
        <taxon>Streptophyta</taxon>
        <taxon>Embryophyta</taxon>
        <taxon>Tracheophyta</taxon>
        <taxon>Spermatophyta</taxon>
        <taxon>Magnoliopsida</taxon>
        <taxon>eudicotyledons</taxon>
        <taxon>Gunneridae</taxon>
        <taxon>Pentapetalae</taxon>
        <taxon>rosids</taxon>
        <taxon>fabids</taxon>
        <taxon>Malpighiales</taxon>
        <taxon>Euphorbiaceae</taxon>
        <taxon>Crotonoideae</taxon>
        <taxon>Jatropheae</taxon>
        <taxon>Jatropha</taxon>
    </lineage>
</organism>
<feature type="compositionally biased region" description="Gly residues" evidence="1">
    <location>
        <begin position="111"/>
        <end position="121"/>
    </location>
</feature>
<gene>
    <name evidence="2" type="ORF">JCGZ_05343</name>
</gene>
<dbReference type="AlphaFoldDB" id="A0A067L1B5"/>
<feature type="compositionally biased region" description="Polar residues" evidence="1">
    <location>
        <begin position="93"/>
        <end position="102"/>
    </location>
</feature>
<keyword evidence="3" id="KW-1185">Reference proteome</keyword>
<name>A0A067L1B5_JATCU</name>
<feature type="region of interest" description="Disordered" evidence="1">
    <location>
        <begin position="88"/>
        <end position="124"/>
    </location>
</feature>